<keyword evidence="4" id="KW-0472">Membrane</keyword>
<keyword evidence="5" id="KW-0998">Cell outer membrane</keyword>
<name>A0ABW4WYS7_9BACT</name>
<protein>
    <submittedName>
        <fullName evidence="9">RagB/SusD family nutrient uptake outer membrane protein</fullName>
    </submittedName>
</protein>
<dbReference type="Pfam" id="PF14322">
    <property type="entry name" value="SusD-like_3"/>
    <property type="match status" value="1"/>
</dbReference>
<reference evidence="10" key="1">
    <citation type="journal article" date="2019" name="Int. J. Syst. Evol. Microbiol.">
        <title>The Global Catalogue of Microorganisms (GCM) 10K type strain sequencing project: providing services to taxonomists for standard genome sequencing and annotation.</title>
        <authorList>
            <consortium name="The Broad Institute Genomics Platform"/>
            <consortium name="The Broad Institute Genome Sequencing Center for Infectious Disease"/>
            <person name="Wu L."/>
            <person name="Ma J."/>
        </authorList>
    </citation>
    <scope>NUCLEOTIDE SEQUENCE [LARGE SCALE GENOMIC DNA]</scope>
    <source>
        <strain evidence="10">JCM 16545</strain>
    </source>
</reference>
<evidence type="ECO:0000256" key="3">
    <source>
        <dbReference type="ARBA" id="ARBA00022729"/>
    </source>
</evidence>
<evidence type="ECO:0000259" key="8">
    <source>
        <dbReference type="Pfam" id="PF14322"/>
    </source>
</evidence>
<feature type="signal peptide" evidence="6">
    <location>
        <begin position="1"/>
        <end position="18"/>
    </location>
</feature>
<evidence type="ECO:0000313" key="9">
    <source>
        <dbReference type="EMBL" id="MFD2067838.1"/>
    </source>
</evidence>
<keyword evidence="10" id="KW-1185">Reference proteome</keyword>
<evidence type="ECO:0000256" key="6">
    <source>
        <dbReference type="SAM" id="SignalP"/>
    </source>
</evidence>
<dbReference type="PROSITE" id="PS51257">
    <property type="entry name" value="PROKAR_LIPOPROTEIN"/>
    <property type="match status" value="1"/>
</dbReference>
<accession>A0ABW4WYS7</accession>
<dbReference type="InterPro" id="IPR011990">
    <property type="entry name" value="TPR-like_helical_dom_sf"/>
</dbReference>
<comment type="caution">
    <text evidence="9">The sequence shown here is derived from an EMBL/GenBank/DDBJ whole genome shotgun (WGS) entry which is preliminary data.</text>
</comment>
<dbReference type="InterPro" id="IPR033985">
    <property type="entry name" value="SusD-like_N"/>
</dbReference>
<evidence type="ECO:0000256" key="5">
    <source>
        <dbReference type="ARBA" id="ARBA00023237"/>
    </source>
</evidence>
<dbReference type="EMBL" id="JBHUHV010000039">
    <property type="protein sequence ID" value="MFD2067838.1"/>
    <property type="molecule type" value="Genomic_DNA"/>
</dbReference>
<dbReference type="Gene3D" id="1.25.40.390">
    <property type="match status" value="1"/>
</dbReference>
<gene>
    <name evidence="9" type="ORF">ACFSKU_13165</name>
</gene>
<feature type="chain" id="PRO_5046833636" evidence="6">
    <location>
        <begin position="19"/>
        <end position="505"/>
    </location>
</feature>
<organism evidence="9 10">
    <name type="scientific">Pontibacter silvestris</name>
    <dbReference type="NCBI Taxonomy" id="2305183"/>
    <lineage>
        <taxon>Bacteria</taxon>
        <taxon>Pseudomonadati</taxon>
        <taxon>Bacteroidota</taxon>
        <taxon>Cytophagia</taxon>
        <taxon>Cytophagales</taxon>
        <taxon>Hymenobacteraceae</taxon>
        <taxon>Pontibacter</taxon>
    </lineage>
</organism>
<dbReference type="SUPFAM" id="SSF48452">
    <property type="entry name" value="TPR-like"/>
    <property type="match status" value="1"/>
</dbReference>
<evidence type="ECO:0000256" key="4">
    <source>
        <dbReference type="ARBA" id="ARBA00023136"/>
    </source>
</evidence>
<evidence type="ECO:0000256" key="2">
    <source>
        <dbReference type="ARBA" id="ARBA00006275"/>
    </source>
</evidence>
<evidence type="ECO:0000259" key="7">
    <source>
        <dbReference type="Pfam" id="PF07980"/>
    </source>
</evidence>
<evidence type="ECO:0000256" key="1">
    <source>
        <dbReference type="ARBA" id="ARBA00004442"/>
    </source>
</evidence>
<dbReference type="RefSeq" id="WP_229958646.1">
    <property type="nucleotide sequence ID" value="NZ_JAJJWI010000003.1"/>
</dbReference>
<dbReference type="Pfam" id="PF07980">
    <property type="entry name" value="SusD_RagB"/>
    <property type="match status" value="1"/>
</dbReference>
<dbReference type="Proteomes" id="UP001597369">
    <property type="component" value="Unassembled WGS sequence"/>
</dbReference>
<feature type="domain" description="SusD-like N-terminal" evidence="8">
    <location>
        <begin position="56"/>
        <end position="218"/>
    </location>
</feature>
<evidence type="ECO:0000313" key="10">
    <source>
        <dbReference type="Proteomes" id="UP001597369"/>
    </source>
</evidence>
<feature type="domain" description="RagB/SusD" evidence="7">
    <location>
        <begin position="265"/>
        <end position="505"/>
    </location>
</feature>
<dbReference type="InterPro" id="IPR012944">
    <property type="entry name" value="SusD_RagB_dom"/>
</dbReference>
<comment type="similarity">
    <text evidence="2">Belongs to the SusD family.</text>
</comment>
<proteinExistence type="inferred from homology"/>
<dbReference type="CDD" id="cd08977">
    <property type="entry name" value="SusD"/>
    <property type="match status" value="1"/>
</dbReference>
<sequence>MKRSLYIFLLSCSMVACTDELDQVNPNVLTEETFWKTENDVLSALAATYKTLRVQENGYWAVRGVELTNGRGDDFFIRNDVKDLYQLSTFTNNPTTGTPSNLYATAYMGIFRANQVIENTPNADIPDEAKANFIAEAKFLRALNYFHLAINFGDVPLITSVPQVREDYFVKQLPQAEIWALVESDLQDAKAVLPVSYSAEWVGRATQGAAIGYLGKAYVYQEKWAEAENEFKLLAQPDGRPQAPYNYDLLENYEQNFMKEYDNNKESLFEIQNQNVGGSQPWAGENANESQGVTTAQEFAPTEVGGWFEAFPTNKMFNEFQEEKTVDGDFDPRMYASIVWDYPEATFYKKPYSEFEEVFGFKSRIRKYQNWRDENEGIWISEINEKALRYADILLMYAEALTMQGRTTEAYPLVNRIRNRANLADLPTGYSQEQMMAEIRHQRMVEFFREGLRFYDLKRWGLLEEEIANSDKEGREFFNLARHEYFPIPQNELNTNPEIEQNPNW</sequence>
<comment type="subcellular location">
    <subcellularLocation>
        <location evidence="1">Cell outer membrane</location>
    </subcellularLocation>
</comment>
<keyword evidence="3 6" id="KW-0732">Signal</keyword>